<accession>A0ACC2HUK6</accession>
<keyword evidence="2" id="KW-1185">Reference proteome</keyword>
<dbReference type="EMBL" id="JAPESX010002791">
    <property type="protein sequence ID" value="KAJ8106575.1"/>
    <property type="molecule type" value="Genomic_DNA"/>
</dbReference>
<evidence type="ECO:0000313" key="1">
    <source>
        <dbReference type="EMBL" id="KAJ8106575.1"/>
    </source>
</evidence>
<comment type="caution">
    <text evidence="1">The sequence shown here is derived from an EMBL/GenBank/DDBJ whole genome shotgun (WGS) entry which is preliminary data.</text>
</comment>
<evidence type="ECO:0000313" key="2">
    <source>
        <dbReference type="Proteomes" id="UP001153334"/>
    </source>
</evidence>
<name>A0ACC2HUK6_9PEZI</name>
<organism evidence="1 2">
    <name type="scientific">Nemania bipapillata</name>
    <dbReference type="NCBI Taxonomy" id="110536"/>
    <lineage>
        <taxon>Eukaryota</taxon>
        <taxon>Fungi</taxon>
        <taxon>Dikarya</taxon>
        <taxon>Ascomycota</taxon>
        <taxon>Pezizomycotina</taxon>
        <taxon>Sordariomycetes</taxon>
        <taxon>Xylariomycetidae</taxon>
        <taxon>Xylariales</taxon>
        <taxon>Xylariaceae</taxon>
        <taxon>Nemania</taxon>
    </lineage>
</organism>
<gene>
    <name evidence="1" type="ORF">ONZ43_g7023</name>
</gene>
<proteinExistence type="predicted"/>
<dbReference type="Proteomes" id="UP001153334">
    <property type="component" value="Unassembled WGS sequence"/>
</dbReference>
<reference evidence="1" key="1">
    <citation type="submission" date="2022-11" db="EMBL/GenBank/DDBJ databases">
        <title>Genome Sequence of Nemania bipapillata.</title>
        <authorList>
            <person name="Buettner E."/>
        </authorList>
    </citation>
    <scope>NUCLEOTIDE SEQUENCE</scope>
    <source>
        <strain evidence="1">CP14</strain>
    </source>
</reference>
<sequence length="203" mass="23179">MAHGAITITITTDRLVLELCPGADSLFWPAYVSIRADASWQRQVWHQTYPREDPREVCEKNLRLVERRGYGLWAISKGCSEAGRGKMTRQAAEWIGWIGYRNLDDMAPRPCKEHPPPNTLEVYIGLAREHWGHGYGTEALRGLVDDAFGKNRIGTRLTACILQDNPASERCFASAGFVKTTEDLRYEDEGAYWVLHREGWKRE</sequence>
<protein>
    <submittedName>
        <fullName evidence="1">Uncharacterized protein</fullName>
    </submittedName>
</protein>